<evidence type="ECO:0000313" key="2">
    <source>
        <dbReference type="EMBL" id="MES1918873.1"/>
    </source>
</evidence>
<protein>
    <recommendedName>
        <fullName evidence="1">RWD domain-containing protein</fullName>
    </recommendedName>
</protein>
<dbReference type="PROSITE" id="PS50908">
    <property type="entry name" value="RWD"/>
    <property type="match status" value="1"/>
</dbReference>
<organism evidence="2 3">
    <name type="scientific">Bonamia ostreae</name>
    <dbReference type="NCBI Taxonomy" id="126728"/>
    <lineage>
        <taxon>Eukaryota</taxon>
        <taxon>Sar</taxon>
        <taxon>Rhizaria</taxon>
        <taxon>Endomyxa</taxon>
        <taxon>Ascetosporea</taxon>
        <taxon>Haplosporida</taxon>
        <taxon>Bonamia</taxon>
    </lineage>
</organism>
<dbReference type="Gene3D" id="3.10.110.10">
    <property type="entry name" value="Ubiquitin Conjugating Enzyme"/>
    <property type="match status" value="1"/>
</dbReference>
<proteinExistence type="predicted"/>
<dbReference type="SUPFAM" id="SSF54495">
    <property type="entry name" value="UBC-like"/>
    <property type="match status" value="1"/>
</dbReference>
<dbReference type="InterPro" id="IPR040213">
    <property type="entry name" value="GIR2-like"/>
</dbReference>
<dbReference type="InterPro" id="IPR016135">
    <property type="entry name" value="UBQ-conjugating_enzyme/RWD"/>
</dbReference>
<evidence type="ECO:0000313" key="3">
    <source>
        <dbReference type="Proteomes" id="UP001439008"/>
    </source>
</evidence>
<feature type="domain" description="RWD" evidence="1">
    <location>
        <begin position="9"/>
        <end position="114"/>
    </location>
</feature>
<name>A0ABV2AGR5_9EUKA</name>
<dbReference type="InterPro" id="IPR006575">
    <property type="entry name" value="RWD_dom"/>
</dbReference>
<dbReference type="Proteomes" id="UP001439008">
    <property type="component" value="Unassembled WGS sequence"/>
</dbReference>
<evidence type="ECO:0000259" key="1">
    <source>
        <dbReference type="PROSITE" id="PS50908"/>
    </source>
</evidence>
<dbReference type="CDD" id="cd23823">
    <property type="entry name" value="RWD_GCN2"/>
    <property type="match status" value="1"/>
</dbReference>
<dbReference type="PANTHER" id="PTHR12292">
    <property type="entry name" value="RWD DOMAIN-CONTAINING PROTEIN"/>
    <property type="match status" value="1"/>
</dbReference>
<sequence>MDFEGEQKQEIEVLKSIYFEEFELTGTSPISFDIKLLPLSVQEEDSHVSLTLKIVFPSKYPEESPFSSIKSSLNIEEENLVKIEKIVNKIKNENKCSVCVFNICEEIKNFLVSINKAPQTDYEKMIERQNLKQNLIKINQNSKLDQNKKIDENAKINENSKIEAESKKLFDSMNFLPGAICDKANFKKWARSFYKKSDVEKMELKITGKRYFLKQKDKI</sequence>
<reference evidence="2 3" key="1">
    <citation type="journal article" date="2024" name="BMC Biol.">
        <title>Comparative genomics of Ascetosporea gives new insight into the evolutionary basis for animal parasitism in Rhizaria.</title>
        <authorList>
            <person name="Hiltunen Thoren M."/>
            <person name="Onut-Brannstrom I."/>
            <person name="Alfjorden A."/>
            <person name="Peckova H."/>
            <person name="Swords F."/>
            <person name="Hooper C."/>
            <person name="Holzer A.S."/>
            <person name="Bass D."/>
            <person name="Burki F."/>
        </authorList>
    </citation>
    <scope>NUCLEOTIDE SEQUENCE [LARGE SCALE GENOMIC DNA]</scope>
    <source>
        <strain evidence="2">20-A016</strain>
    </source>
</reference>
<dbReference type="EMBL" id="JBDODL010000145">
    <property type="protein sequence ID" value="MES1918873.1"/>
    <property type="molecule type" value="Genomic_DNA"/>
</dbReference>
<gene>
    <name evidence="2" type="ORF">MHBO_000768</name>
</gene>
<comment type="caution">
    <text evidence="2">The sequence shown here is derived from an EMBL/GenBank/DDBJ whole genome shotgun (WGS) entry which is preliminary data.</text>
</comment>
<keyword evidence="3" id="KW-1185">Reference proteome</keyword>
<accession>A0ABV2AGR5</accession>
<dbReference type="SMART" id="SM00591">
    <property type="entry name" value="RWD"/>
    <property type="match status" value="1"/>
</dbReference>
<dbReference type="Pfam" id="PF05773">
    <property type="entry name" value="RWD"/>
    <property type="match status" value="1"/>
</dbReference>